<dbReference type="AlphaFoldDB" id="A0A7J7KBC6"/>
<protein>
    <submittedName>
        <fullName evidence="3">Uncharacterized protein</fullName>
    </submittedName>
</protein>
<gene>
    <name evidence="3" type="ORF">EB796_005741</name>
</gene>
<keyword evidence="4" id="KW-1185">Reference proteome</keyword>
<accession>A0A7J7KBC6</accession>
<evidence type="ECO:0000313" key="3">
    <source>
        <dbReference type="EMBL" id="KAF6035950.1"/>
    </source>
</evidence>
<dbReference type="OrthoDB" id="6131709at2759"/>
<feature type="compositionally biased region" description="Basic and acidic residues" evidence="2">
    <location>
        <begin position="58"/>
        <end position="71"/>
    </location>
</feature>
<feature type="compositionally biased region" description="Polar residues" evidence="2">
    <location>
        <begin position="24"/>
        <end position="41"/>
    </location>
</feature>
<feature type="region of interest" description="Disordered" evidence="2">
    <location>
        <begin position="23"/>
        <end position="71"/>
    </location>
</feature>
<sequence>MPHDRVKVNGEMKTVMGLMDEDISLTSTLPTNDQRKATSNNTRRRPASADSKSIRSVQHTERKDPNEIEELNDVHDKVLELGFDVRKSTLDRSLLPPTRQPVETCQQEIGREVFTGGLLSSPEKWLKAEYKKLREAQKQVKRCEMRLREDKLKAGC</sequence>
<dbReference type="Proteomes" id="UP000593567">
    <property type="component" value="Unassembled WGS sequence"/>
</dbReference>
<keyword evidence="1" id="KW-0175">Coiled coil</keyword>
<comment type="caution">
    <text evidence="3">The sequence shown here is derived from an EMBL/GenBank/DDBJ whole genome shotgun (WGS) entry which is preliminary data.</text>
</comment>
<reference evidence="3" key="1">
    <citation type="submission" date="2020-06" db="EMBL/GenBank/DDBJ databases">
        <title>Draft genome of Bugula neritina, a colonial animal packing powerful symbionts and potential medicines.</title>
        <authorList>
            <person name="Rayko M."/>
        </authorList>
    </citation>
    <scope>NUCLEOTIDE SEQUENCE [LARGE SCALE GENOMIC DNA]</scope>
    <source>
        <strain evidence="3">Kwan_BN1</strain>
    </source>
</reference>
<organism evidence="3 4">
    <name type="scientific">Bugula neritina</name>
    <name type="common">Brown bryozoan</name>
    <name type="synonym">Sertularia neritina</name>
    <dbReference type="NCBI Taxonomy" id="10212"/>
    <lineage>
        <taxon>Eukaryota</taxon>
        <taxon>Metazoa</taxon>
        <taxon>Spiralia</taxon>
        <taxon>Lophotrochozoa</taxon>
        <taxon>Bryozoa</taxon>
        <taxon>Gymnolaemata</taxon>
        <taxon>Cheilostomatida</taxon>
        <taxon>Flustrina</taxon>
        <taxon>Buguloidea</taxon>
        <taxon>Bugulidae</taxon>
        <taxon>Bugula</taxon>
    </lineage>
</organism>
<proteinExistence type="predicted"/>
<name>A0A7J7KBC6_BUGNE</name>
<dbReference type="EMBL" id="VXIV02000803">
    <property type="protein sequence ID" value="KAF6035950.1"/>
    <property type="molecule type" value="Genomic_DNA"/>
</dbReference>
<evidence type="ECO:0000313" key="4">
    <source>
        <dbReference type="Proteomes" id="UP000593567"/>
    </source>
</evidence>
<evidence type="ECO:0000256" key="2">
    <source>
        <dbReference type="SAM" id="MobiDB-lite"/>
    </source>
</evidence>
<evidence type="ECO:0000256" key="1">
    <source>
        <dbReference type="SAM" id="Coils"/>
    </source>
</evidence>
<feature type="coiled-coil region" evidence="1">
    <location>
        <begin position="126"/>
        <end position="153"/>
    </location>
</feature>